<organism evidence="10 11">
    <name type="scientific">Vibrio paucivorans</name>
    <dbReference type="NCBI Taxonomy" id="2829489"/>
    <lineage>
        <taxon>Bacteria</taxon>
        <taxon>Pseudomonadati</taxon>
        <taxon>Pseudomonadota</taxon>
        <taxon>Gammaproteobacteria</taxon>
        <taxon>Vibrionales</taxon>
        <taxon>Vibrionaceae</taxon>
        <taxon>Vibrio</taxon>
    </lineage>
</organism>
<dbReference type="EC" id="3.2.1.25" evidence="3"/>
<comment type="similarity">
    <text evidence="2">Belongs to the glycosyl hydrolase 2 family.</text>
</comment>
<keyword evidence="11" id="KW-1185">Reference proteome</keyword>
<keyword evidence="4 10" id="KW-0378">Hydrolase</keyword>
<evidence type="ECO:0000256" key="2">
    <source>
        <dbReference type="ARBA" id="ARBA00007401"/>
    </source>
</evidence>
<evidence type="ECO:0000256" key="4">
    <source>
        <dbReference type="ARBA" id="ARBA00022801"/>
    </source>
</evidence>
<protein>
    <recommendedName>
        <fullName evidence="3">beta-mannosidase</fullName>
        <ecNumber evidence="3">3.2.1.25</ecNumber>
    </recommendedName>
</protein>
<dbReference type="PANTHER" id="PTHR43730">
    <property type="entry name" value="BETA-MANNOSIDASE"/>
    <property type="match status" value="1"/>
</dbReference>
<keyword evidence="6" id="KW-0326">Glycosidase</keyword>
<feature type="domain" description="Beta-mannosidase Ig-fold" evidence="8">
    <location>
        <begin position="726"/>
        <end position="778"/>
    </location>
</feature>
<dbReference type="InterPro" id="IPR017853">
    <property type="entry name" value="GH"/>
</dbReference>
<evidence type="ECO:0000259" key="8">
    <source>
        <dbReference type="Pfam" id="PF17753"/>
    </source>
</evidence>
<dbReference type="Gene3D" id="3.20.20.80">
    <property type="entry name" value="Glycosidases"/>
    <property type="match status" value="1"/>
</dbReference>
<dbReference type="PANTHER" id="PTHR43730:SF1">
    <property type="entry name" value="BETA-MANNOSIDASE"/>
    <property type="match status" value="1"/>
</dbReference>
<dbReference type="Gene3D" id="2.60.40.10">
    <property type="entry name" value="Immunoglobulins"/>
    <property type="match status" value="2"/>
</dbReference>
<evidence type="ECO:0000256" key="6">
    <source>
        <dbReference type="ARBA" id="ARBA00023295"/>
    </source>
</evidence>
<accession>A0A9X3CEH4</accession>
<dbReference type="Gene3D" id="2.60.120.260">
    <property type="entry name" value="Galactose-binding domain-like"/>
    <property type="match status" value="1"/>
</dbReference>
<dbReference type="GO" id="GO:0005975">
    <property type="term" value="P:carbohydrate metabolic process"/>
    <property type="evidence" value="ECO:0007669"/>
    <property type="project" value="InterPro"/>
</dbReference>
<dbReference type="Pfam" id="PF17753">
    <property type="entry name" value="Ig_mannosidase"/>
    <property type="match status" value="1"/>
</dbReference>
<dbReference type="AlphaFoldDB" id="A0A9X3CEH4"/>
<dbReference type="EMBL" id="JAKRRX010000052">
    <property type="protein sequence ID" value="MCW8334313.1"/>
    <property type="molecule type" value="Genomic_DNA"/>
</dbReference>
<dbReference type="InterPro" id="IPR008979">
    <property type="entry name" value="Galactose-bd-like_sf"/>
</dbReference>
<name>A0A9X3CEH4_9VIBR</name>
<dbReference type="InterPro" id="IPR050887">
    <property type="entry name" value="Beta-mannosidase_GH2"/>
</dbReference>
<feature type="domain" description="Glycoside hydrolase family 2 immunoglobulin-like beta-sandwich" evidence="7">
    <location>
        <begin position="190"/>
        <end position="284"/>
    </location>
</feature>
<comment type="caution">
    <text evidence="10">The sequence shown here is derived from an EMBL/GenBank/DDBJ whole genome shotgun (WGS) entry which is preliminary data.</text>
</comment>
<dbReference type="GO" id="GO:0004567">
    <property type="term" value="F:beta-mannosidase activity"/>
    <property type="evidence" value="ECO:0007669"/>
    <property type="project" value="UniProtKB-EC"/>
</dbReference>
<dbReference type="FunFam" id="3.20.20.80:FF:000050">
    <property type="entry name" value="Beta-mannosidase B"/>
    <property type="match status" value="1"/>
</dbReference>
<proteinExistence type="inferred from homology"/>
<dbReference type="SUPFAM" id="SSF49785">
    <property type="entry name" value="Galactose-binding domain-like"/>
    <property type="match status" value="1"/>
</dbReference>
<dbReference type="GO" id="GO:0006516">
    <property type="term" value="P:glycoprotein catabolic process"/>
    <property type="evidence" value="ECO:0007669"/>
    <property type="project" value="TreeGrafter"/>
</dbReference>
<dbReference type="SUPFAM" id="SSF49303">
    <property type="entry name" value="beta-Galactosidase/glucuronidase domain"/>
    <property type="match status" value="3"/>
</dbReference>
<dbReference type="InterPro" id="IPR041625">
    <property type="entry name" value="Beta-mannosidase_Ig"/>
</dbReference>
<evidence type="ECO:0000313" key="11">
    <source>
        <dbReference type="Proteomes" id="UP001155586"/>
    </source>
</evidence>
<gene>
    <name evidence="10" type="ORF">MD483_10825</name>
</gene>
<dbReference type="SUPFAM" id="SSF51445">
    <property type="entry name" value="(Trans)glycosidases"/>
    <property type="match status" value="1"/>
</dbReference>
<evidence type="ECO:0000256" key="5">
    <source>
        <dbReference type="ARBA" id="ARBA00023180"/>
    </source>
</evidence>
<feature type="domain" description="Beta-mannosidase-like galactose-binding" evidence="9">
    <location>
        <begin position="8"/>
        <end position="179"/>
    </location>
</feature>
<dbReference type="InterPro" id="IPR013783">
    <property type="entry name" value="Ig-like_fold"/>
</dbReference>
<dbReference type="Proteomes" id="UP001155586">
    <property type="component" value="Unassembled WGS sequence"/>
</dbReference>
<reference evidence="10" key="1">
    <citation type="submission" date="2022-02" db="EMBL/GenBank/DDBJ databases">
        <title>Vibrio sp. nov., a new bacterium isolated from Bohai sea, China.</title>
        <authorList>
            <person name="Yuan Y."/>
        </authorList>
    </citation>
    <scope>NUCLEOTIDE SEQUENCE</scope>
    <source>
        <strain evidence="10">DBSS07</strain>
    </source>
</reference>
<evidence type="ECO:0000313" key="10">
    <source>
        <dbReference type="EMBL" id="MCW8334313.1"/>
    </source>
</evidence>
<dbReference type="InterPro" id="IPR006102">
    <property type="entry name" value="Ig-like_GH2"/>
</dbReference>
<dbReference type="Pfam" id="PF00703">
    <property type="entry name" value="Glyco_hydro_2"/>
    <property type="match status" value="1"/>
</dbReference>
<evidence type="ECO:0000256" key="3">
    <source>
        <dbReference type="ARBA" id="ARBA00012754"/>
    </source>
</evidence>
<dbReference type="InterPro" id="IPR036156">
    <property type="entry name" value="Beta-gal/glucu_dom_sf"/>
</dbReference>
<dbReference type="InterPro" id="IPR054593">
    <property type="entry name" value="Beta-mannosidase-like_N2"/>
</dbReference>
<evidence type="ECO:0000256" key="1">
    <source>
        <dbReference type="ARBA" id="ARBA00000829"/>
    </source>
</evidence>
<dbReference type="RefSeq" id="WP_265687688.1">
    <property type="nucleotide sequence ID" value="NZ_JAKRRX010000052.1"/>
</dbReference>
<comment type="catalytic activity">
    <reaction evidence="1">
        <text>Hydrolysis of terminal, non-reducing beta-D-mannose residues in beta-D-mannosides.</text>
        <dbReference type="EC" id="3.2.1.25"/>
    </reaction>
</comment>
<sequence length="794" mass="91185">MLDFNGIWTLSSPQHPEISVPMTFPGDQYSALITADIIPDPYYASNEQQVQWVGLCEWRASKSLTVTENDLAADKLILTVSKVDTFATLYINGDIALTCSNAFQIYQADIQPLLKLGSNQLEWVFQPAAQVAKDRANKLPFPIPWAEGNNQIPFMNTVRKPQCHTGWDWGICLPVCGIFATASLTPIKSVYFERVDVDQHWTSDTSVTLKLRLHHANGVSLPFHIEIDGKHYEGSTVAGCNKTEFECVLNNPKLWWPNGYGEPHLYELSVRVEQQIITKSLGLRRLSLRTNADAVGSEMVFVVNGKTISCKGANWIPMDALPQRSHPHRYEQLLGAAKDANMNMIRVWGGGDYEHDEFYQTCDKLGLLVWQDLMFACAQYPSTTEFLDDVKQEVTQQVQRLKHHACIALWCGDNEVIGSLNWYPESRQNREKYLVNYDRLNRSLEQWLHELDPSRRFWASSPCNGELDFGDAWHDDKKGDMHFWDVWHSGKSFDAYTEVTPRFCSEFGYQSWPSFSELTKFVPEEDWNIGAPHFENHQKNARGNSIITEMFTRYFRFPTNFEQMLYLSQVQQAIAIKTAVESWRSTSPICQGILYWQLNDNWPVSSWSSIEYSGRWKQLHYHVKRFFEPTLACFERSDNALILRIINDSPGARKLSGKVLQLDWHGKELNQWNIDCTAEPESNQSVWQVPLDSPSSQQGAFYYVDSSDSQHNFWLPDIPKKLPIKKANIDVRVEGNEVYLTSDKPALFVHLEHPAILRFSDSSFFLLPGVERRVTYQGELIDAEGLKVYQLAER</sequence>
<evidence type="ECO:0000259" key="7">
    <source>
        <dbReference type="Pfam" id="PF00703"/>
    </source>
</evidence>
<keyword evidence="5" id="KW-0325">Glycoprotein</keyword>
<evidence type="ECO:0000259" key="9">
    <source>
        <dbReference type="Pfam" id="PF22666"/>
    </source>
</evidence>
<dbReference type="Pfam" id="PF22666">
    <property type="entry name" value="Glyco_hydro_2_N2"/>
    <property type="match status" value="1"/>
</dbReference>